<evidence type="ECO:0000256" key="1">
    <source>
        <dbReference type="SAM" id="MobiDB-lite"/>
    </source>
</evidence>
<name>A0A9Q0EFY4_9TELE</name>
<sequence>MPGFDGSSGLAARQQRGREAESGEPPVVQVHQWRSARIHGGYHVQVEVDGKGDFTRRFSGGGGGGEPTTHTHTHTHTRHTPPTNQPTTPPKKQEDG</sequence>
<comment type="caution">
    <text evidence="2">The sequence shown here is derived from an EMBL/GenBank/DDBJ whole genome shotgun (WGS) entry which is preliminary data.</text>
</comment>
<accession>A0A9Q0EFY4</accession>
<proteinExistence type="predicted"/>
<evidence type="ECO:0000313" key="2">
    <source>
        <dbReference type="EMBL" id="KAJ3604848.1"/>
    </source>
</evidence>
<organism evidence="2 3">
    <name type="scientific">Muraenolepis orangiensis</name>
    <name type="common">Patagonian moray cod</name>
    <dbReference type="NCBI Taxonomy" id="630683"/>
    <lineage>
        <taxon>Eukaryota</taxon>
        <taxon>Metazoa</taxon>
        <taxon>Chordata</taxon>
        <taxon>Craniata</taxon>
        <taxon>Vertebrata</taxon>
        <taxon>Euteleostomi</taxon>
        <taxon>Actinopterygii</taxon>
        <taxon>Neopterygii</taxon>
        <taxon>Teleostei</taxon>
        <taxon>Neoteleostei</taxon>
        <taxon>Acanthomorphata</taxon>
        <taxon>Zeiogadaria</taxon>
        <taxon>Gadariae</taxon>
        <taxon>Gadiformes</taxon>
        <taxon>Muraenolepidoidei</taxon>
        <taxon>Muraenolepididae</taxon>
        <taxon>Muraenolepis</taxon>
    </lineage>
</organism>
<feature type="region of interest" description="Disordered" evidence="1">
    <location>
        <begin position="1"/>
        <end position="32"/>
    </location>
</feature>
<reference evidence="2" key="1">
    <citation type="submission" date="2022-07" db="EMBL/GenBank/DDBJ databases">
        <title>Chromosome-level genome of Muraenolepis orangiensis.</title>
        <authorList>
            <person name="Kim J."/>
        </authorList>
    </citation>
    <scope>NUCLEOTIDE SEQUENCE</scope>
    <source>
        <strain evidence="2">KU_S4_2022</strain>
        <tissue evidence="2">Muscle</tissue>
    </source>
</reference>
<feature type="region of interest" description="Disordered" evidence="1">
    <location>
        <begin position="50"/>
        <end position="96"/>
    </location>
</feature>
<dbReference type="AlphaFoldDB" id="A0A9Q0EFY4"/>
<gene>
    <name evidence="2" type="ORF">NHX12_026900</name>
</gene>
<feature type="non-terminal residue" evidence="2">
    <location>
        <position position="96"/>
    </location>
</feature>
<dbReference type="Proteomes" id="UP001148018">
    <property type="component" value="Unassembled WGS sequence"/>
</dbReference>
<protein>
    <submittedName>
        <fullName evidence="2">Uncharacterized protein</fullName>
    </submittedName>
</protein>
<evidence type="ECO:0000313" key="3">
    <source>
        <dbReference type="Proteomes" id="UP001148018"/>
    </source>
</evidence>
<keyword evidence="3" id="KW-1185">Reference proteome</keyword>
<dbReference type="EMBL" id="JANIIK010000043">
    <property type="protein sequence ID" value="KAJ3604848.1"/>
    <property type="molecule type" value="Genomic_DNA"/>
</dbReference>